<reference evidence="8 9" key="1">
    <citation type="submission" date="2021-01" db="EMBL/GenBank/DDBJ databases">
        <title>Actinoplanes sp. nov. LDG1-06 isolated from lichen.</title>
        <authorList>
            <person name="Saeng-In P."/>
            <person name="Phongsopitanun W."/>
            <person name="Kanchanasin P."/>
            <person name="Yuki M."/>
            <person name="Kudo T."/>
            <person name="Ohkuma M."/>
            <person name="Tanasupawat S."/>
        </authorList>
    </citation>
    <scope>NUCLEOTIDE SEQUENCE [LARGE SCALE GENOMIC DNA]</scope>
    <source>
        <strain evidence="8 9">LDG1-06</strain>
    </source>
</reference>
<dbReference type="InterPro" id="IPR013525">
    <property type="entry name" value="ABC2_TM"/>
</dbReference>
<dbReference type="PANTHER" id="PTHR43229:SF2">
    <property type="entry name" value="NODULATION PROTEIN J"/>
    <property type="match status" value="1"/>
</dbReference>
<feature type="transmembrane region" description="Helical" evidence="6">
    <location>
        <begin position="18"/>
        <end position="39"/>
    </location>
</feature>
<dbReference type="RefSeq" id="WP_203378540.1">
    <property type="nucleotide sequence ID" value="NZ_JAENHP010000007.1"/>
</dbReference>
<evidence type="ECO:0000259" key="7">
    <source>
        <dbReference type="Pfam" id="PF01061"/>
    </source>
</evidence>
<keyword evidence="9" id="KW-1185">Reference proteome</keyword>
<dbReference type="InterPro" id="IPR051784">
    <property type="entry name" value="Nod_factor_ABC_transporter"/>
</dbReference>
<feature type="domain" description="ABC-2 type transporter transmembrane" evidence="7">
    <location>
        <begin position="3"/>
        <end position="197"/>
    </location>
</feature>
<organism evidence="8 9">
    <name type="scientific">Paractinoplanes ovalisporus</name>
    <dbReference type="NCBI Taxonomy" id="2810368"/>
    <lineage>
        <taxon>Bacteria</taxon>
        <taxon>Bacillati</taxon>
        <taxon>Actinomycetota</taxon>
        <taxon>Actinomycetes</taxon>
        <taxon>Micromonosporales</taxon>
        <taxon>Micromonosporaceae</taxon>
        <taxon>Paractinoplanes</taxon>
    </lineage>
</organism>
<evidence type="ECO:0000313" key="9">
    <source>
        <dbReference type="Proteomes" id="UP000632138"/>
    </source>
</evidence>
<accession>A0ABS2AH57</accession>
<keyword evidence="5" id="KW-0046">Antibiotic resistance</keyword>
<evidence type="ECO:0000256" key="6">
    <source>
        <dbReference type="SAM" id="Phobius"/>
    </source>
</evidence>
<evidence type="ECO:0000313" key="8">
    <source>
        <dbReference type="EMBL" id="MBM2618544.1"/>
    </source>
</evidence>
<sequence length="242" mass="25678">MRAYLRFELRRLVRDPRLLFFSVIGPVVTYVIFSGWSAGDRLEGLAAPVAVMIGLAGYGAVAGVLMVGSAVSQERASGWLHQLRVTPLPAREVVAVKAFLGSLTAIPPVIAVGAAAAVQHHIDLPYGRWAALVLLMWIGTVPFALLGLAIGYGLSPQIATSVTFLVFLTLSVLGGLLAPATYFPGWLRGLAHALPTYRYAELGWRSAAGQLPGGAELAVLGAWTAGFAVVAAWAYRRSTARR</sequence>
<feature type="transmembrane region" description="Helical" evidence="6">
    <location>
        <begin position="93"/>
        <end position="117"/>
    </location>
</feature>
<evidence type="ECO:0000256" key="2">
    <source>
        <dbReference type="ARBA" id="ARBA00022692"/>
    </source>
</evidence>
<feature type="transmembrane region" description="Helical" evidence="6">
    <location>
        <begin position="217"/>
        <end position="235"/>
    </location>
</feature>
<dbReference type="Proteomes" id="UP000632138">
    <property type="component" value="Unassembled WGS sequence"/>
</dbReference>
<dbReference type="EMBL" id="JAENHP010000007">
    <property type="protein sequence ID" value="MBM2618544.1"/>
    <property type="molecule type" value="Genomic_DNA"/>
</dbReference>
<comment type="caution">
    <text evidence="8">The sequence shown here is derived from an EMBL/GenBank/DDBJ whole genome shotgun (WGS) entry which is preliminary data.</text>
</comment>
<evidence type="ECO:0000256" key="4">
    <source>
        <dbReference type="ARBA" id="ARBA00023136"/>
    </source>
</evidence>
<proteinExistence type="predicted"/>
<evidence type="ECO:0000256" key="5">
    <source>
        <dbReference type="ARBA" id="ARBA00023251"/>
    </source>
</evidence>
<evidence type="ECO:0000256" key="1">
    <source>
        <dbReference type="ARBA" id="ARBA00004141"/>
    </source>
</evidence>
<feature type="transmembrane region" description="Helical" evidence="6">
    <location>
        <begin position="162"/>
        <end position="183"/>
    </location>
</feature>
<evidence type="ECO:0000256" key="3">
    <source>
        <dbReference type="ARBA" id="ARBA00022989"/>
    </source>
</evidence>
<comment type="subcellular location">
    <subcellularLocation>
        <location evidence="1">Membrane</location>
        <topology evidence="1">Multi-pass membrane protein</topology>
    </subcellularLocation>
</comment>
<protein>
    <submittedName>
        <fullName evidence="8">ABC transporter permease</fullName>
    </submittedName>
</protein>
<gene>
    <name evidence="8" type="ORF">JIG36_23595</name>
</gene>
<keyword evidence="3 6" id="KW-1133">Transmembrane helix</keyword>
<dbReference type="PANTHER" id="PTHR43229">
    <property type="entry name" value="NODULATION PROTEIN J"/>
    <property type="match status" value="1"/>
</dbReference>
<dbReference type="InterPro" id="IPR000412">
    <property type="entry name" value="ABC_2_transport"/>
</dbReference>
<dbReference type="Pfam" id="PF01061">
    <property type="entry name" value="ABC2_membrane"/>
    <property type="match status" value="1"/>
</dbReference>
<dbReference type="PIRSF" id="PIRSF006648">
    <property type="entry name" value="DrrB"/>
    <property type="match status" value="1"/>
</dbReference>
<keyword evidence="2 6" id="KW-0812">Transmembrane</keyword>
<name>A0ABS2AH57_9ACTN</name>
<feature type="transmembrane region" description="Helical" evidence="6">
    <location>
        <begin position="129"/>
        <end position="150"/>
    </location>
</feature>
<feature type="transmembrane region" description="Helical" evidence="6">
    <location>
        <begin position="45"/>
        <end position="72"/>
    </location>
</feature>
<keyword evidence="4 6" id="KW-0472">Membrane</keyword>